<evidence type="ECO:0000256" key="5">
    <source>
        <dbReference type="RuleBase" id="RU000499"/>
    </source>
</evidence>
<dbReference type="CDD" id="cd00340">
    <property type="entry name" value="GSH_Peroxidase"/>
    <property type="match status" value="1"/>
</dbReference>
<dbReference type="Proteomes" id="UP000190541">
    <property type="component" value="Unassembled WGS sequence"/>
</dbReference>
<dbReference type="InterPro" id="IPR000889">
    <property type="entry name" value="Glutathione_peroxidase"/>
</dbReference>
<dbReference type="STRING" id="623280.SAMN05660226_03199"/>
<evidence type="ECO:0000256" key="2">
    <source>
        <dbReference type="ARBA" id="ARBA00022559"/>
    </source>
</evidence>
<evidence type="ECO:0000256" key="3">
    <source>
        <dbReference type="ARBA" id="ARBA00023002"/>
    </source>
</evidence>
<protein>
    <recommendedName>
        <fullName evidence="5">Glutathione peroxidase</fullName>
    </recommendedName>
</protein>
<dbReference type="RefSeq" id="WP_079717857.1">
    <property type="nucleotide sequence ID" value="NZ_FUYS01000009.1"/>
</dbReference>
<keyword evidence="2 5" id="KW-0575">Peroxidase</keyword>
<name>A0A1T5EAD2_9SPHI</name>
<accession>A0A1T5EAD2</accession>
<comment type="similarity">
    <text evidence="1 5">Belongs to the glutathione peroxidase family.</text>
</comment>
<reference evidence="7 8" key="1">
    <citation type="submission" date="2017-02" db="EMBL/GenBank/DDBJ databases">
        <authorList>
            <person name="Peterson S.W."/>
        </authorList>
    </citation>
    <scope>NUCLEOTIDE SEQUENCE [LARGE SCALE GENOMIC DNA]</scope>
    <source>
        <strain evidence="7 8">DSM 22899</strain>
    </source>
</reference>
<evidence type="ECO:0000256" key="1">
    <source>
        <dbReference type="ARBA" id="ARBA00006926"/>
    </source>
</evidence>
<organism evidence="7 8">
    <name type="scientific">Parapedobacter luteus</name>
    <dbReference type="NCBI Taxonomy" id="623280"/>
    <lineage>
        <taxon>Bacteria</taxon>
        <taxon>Pseudomonadati</taxon>
        <taxon>Bacteroidota</taxon>
        <taxon>Sphingobacteriia</taxon>
        <taxon>Sphingobacteriales</taxon>
        <taxon>Sphingobacteriaceae</taxon>
        <taxon>Parapedobacter</taxon>
    </lineage>
</organism>
<dbReference type="SUPFAM" id="SSF52833">
    <property type="entry name" value="Thioredoxin-like"/>
    <property type="match status" value="1"/>
</dbReference>
<dbReference type="AlphaFoldDB" id="A0A1T5EAD2"/>
<sequence>MATTFHDLSANTPQGKAILMSTFKGKVVLVVNTATQCGLAPQFEGLEALHQRYKDRGLVVLGFPCNQFMGQEPETNDTVEETCKVNHGVTFQLFEKCDVNGKDTHPVFRYLKSQLGGLFGSRIKWNFTKFVIDKDGRPRKRYAPTTKPEAIEPDILKWLNA</sequence>
<dbReference type="PROSITE" id="PS51352">
    <property type="entry name" value="THIOREDOXIN_2"/>
    <property type="match status" value="1"/>
</dbReference>
<dbReference type="InterPro" id="IPR036249">
    <property type="entry name" value="Thioredoxin-like_sf"/>
</dbReference>
<dbReference type="Pfam" id="PF00255">
    <property type="entry name" value="GSHPx"/>
    <property type="match status" value="1"/>
</dbReference>
<dbReference type="EMBL" id="FUYS01000009">
    <property type="protein sequence ID" value="SKB80790.1"/>
    <property type="molecule type" value="Genomic_DNA"/>
</dbReference>
<dbReference type="PROSITE" id="PS00460">
    <property type="entry name" value="GLUTATHIONE_PEROXID_1"/>
    <property type="match status" value="1"/>
</dbReference>
<dbReference type="GO" id="GO:0034599">
    <property type="term" value="P:cellular response to oxidative stress"/>
    <property type="evidence" value="ECO:0007669"/>
    <property type="project" value="TreeGrafter"/>
</dbReference>
<dbReference type="PIRSF" id="PIRSF000303">
    <property type="entry name" value="Glutathion_perox"/>
    <property type="match status" value="1"/>
</dbReference>
<evidence type="ECO:0000259" key="6">
    <source>
        <dbReference type="PROSITE" id="PS51352"/>
    </source>
</evidence>
<dbReference type="GO" id="GO:0004601">
    <property type="term" value="F:peroxidase activity"/>
    <property type="evidence" value="ECO:0007669"/>
    <property type="project" value="UniProtKB-KW"/>
</dbReference>
<dbReference type="Gene3D" id="3.40.30.10">
    <property type="entry name" value="Glutaredoxin"/>
    <property type="match status" value="1"/>
</dbReference>
<dbReference type="OrthoDB" id="9789406at2"/>
<dbReference type="PROSITE" id="PS51355">
    <property type="entry name" value="GLUTATHIONE_PEROXID_3"/>
    <property type="match status" value="1"/>
</dbReference>
<feature type="active site" evidence="4">
    <location>
        <position position="37"/>
    </location>
</feature>
<evidence type="ECO:0000256" key="4">
    <source>
        <dbReference type="PIRSR" id="PIRSR000303-1"/>
    </source>
</evidence>
<dbReference type="InterPro" id="IPR029759">
    <property type="entry name" value="GPX_AS"/>
</dbReference>
<dbReference type="PANTHER" id="PTHR11592:SF78">
    <property type="entry name" value="GLUTATHIONE PEROXIDASE"/>
    <property type="match status" value="1"/>
</dbReference>
<dbReference type="PANTHER" id="PTHR11592">
    <property type="entry name" value="GLUTATHIONE PEROXIDASE"/>
    <property type="match status" value="1"/>
</dbReference>
<dbReference type="FunFam" id="3.40.30.10:FF:000010">
    <property type="entry name" value="Glutathione peroxidase"/>
    <property type="match status" value="1"/>
</dbReference>
<evidence type="ECO:0000313" key="8">
    <source>
        <dbReference type="Proteomes" id="UP000190541"/>
    </source>
</evidence>
<evidence type="ECO:0000313" key="7">
    <source>
        <dbReference type="EMBL" id="SKB80790.1"/>
    </source>
</evidence>
<proteinExistence type="inferred from homology"/>
<keyword evidence="3 5" id="KW-0560">Oxidoreductase</keyword>
<dbReference type="InterPro" id="IPR029760">
    <property type="entry name" value="GPX_CS"/>
</dbReference>
<gene>
    <name evidence="7" type="ORF">SAMN05660226_03199</name>
</gene>
<dbReference type="PRINTS" id="PR01011">
    <property type="entry name" value="GLUTPROXDASE"/>
</dbReference>
<dbReference type="PROSITE" id="PS00763">
    <property type="entry name" value="GLUTATHIONE_PEROXID_2"/>
    <property type="match status" value="1"/>
</dbReference>
<feature type="domain" description="Thioredoxin" evidence="6">
    <location>
        <begin position="1"/>
        <end position="161"/>
    </location>
</feature>
<keyword evidence="8" id="KW-1185">Reference proteome</keyword>
<dbReference type="InterPro" id="IPR013766">
    <property type="entry name" value="Thioredoxin_domain"/>
</dbReference>